<evidence type="ECO:0000256" key="2">
    <source>
        <dbReference type="ARBA" id="ARBA00022679"/>
    </source>
</evidence>
<keyword evidence="2" id="KW-0808">Transferase</keyword>
<evidence type="ECO:0000259" key="3">
    <source>
        <dbReference type="Pfam" id="PF13439"/>
    </source>
</evidence>
<proteinExistence type="predicted"/>
<gene>
    <name evidence="4" type="ORF">Sru01_36860</name>
</gene>
<keyword evidence="5" id="KW-1185">Reference proteome</keyword>
<dbReference type="GO" id="GO:0016757">
    <property type="term" value="F:glycosyltransferase activity"/>
    <property type="evidence" value="ECO:0007669"/>
    <property type="project" value="UniProtKB-KW"/>
</dbReference>
<evidence type="ECO:0000313" key="4">
    <source>
        <dbReference type="EMBL" id="GII78704.1"/>
    </source>
</evidence>
<keyword evidence="1" id="KW-0328">Glycosyltransferase</keyword>
<dbReference type="EMBL" id="BOOU01000052">
    <property type="protein sequence ID" value="GII78704.1"/>
    <property type="molecule type" value="Genomic_DNA"/>
</dbReference>
<dbReference type="PANTHER" id="PTHR12526">
    <property type="entry name" value="GLYCOSYLTRANSFERASE"/>
    <property type="match status" value="1"/>
</dbReference>
<evidence type="ECO:0000256" key="1">
    <source>
        <dbReference type="ARBA" id="ARBA00022676"/>
    </source>
</evidence>
<feature type="domain" description="Glycosyltransferase subfamily 4-like N-terminal" evidence="3">
    <location>
        <begin position="13"/>
        <end position="162"/>
    </location>
</feature>
<protein>
    <recommendedName>
        <fullName evidence="3">Glycosyltransferase subfamily 4-like N-terminal domain-containing protein</fullName>
    </recommendedName>
</protein>
<name>A0A919V0F2_9ACTN</name>
<dbReference type="RefSeq" id="WP_203987633.1">
    <property type="nucleotide sequence ID" value="NZ_BOOU01000052.1"/>
</dbReference>
<accession>A0A919V0F2</accession>
<dbReference type="SUPFAM" id="SSF53756">
    <property type="entry name" value="UDP-Glycosyltransferase/glycogen phosphorylase"/>
    <property type="match status" value="1"/>
</dbReference>
<organism evidence="4 5">
    <name type="scientific">Sphaerisporangium rufum</name>
    <dbReference type="NCBI Taxonomy" id="1381558"/>
    <lineage>
        <taxon>Bacteria</taxon>
        <taxon>Bacillati</taxon>
        <taxon>Actinomycetota</taxon>
        <taxon>Actinomycetes</taxon>
        <taxon>Streptosporangiales</taxon>
        <taxon>Streptosporangiaceae</taxon>
        <taxon>Sphaerisporangium</taxon>
    </lineage>
</organism>
<dbReference type="Pfam" id="PF13692">
    <property type="entry name" value="Glyco_trans_1_4"/>
    <property type="match status" value="1"/>
</dbReference>
<reference evidence="4" key="1">
    <citation type="submission" date="2021-01" db="EMBL/GenBank/DDBJ databases">
        <title>Whole genome shotgun sequence of Sphaerisporangium rufum NBRC 109079.</title>
        <authorList>
            <person name="Komaki H."/>
            <person name="Tamura T."/>
        </authorList>
    </citation>
    <scope>NUCLEOTIDE SEQUENCE</scope>
    <source>
        <strain evidence="4">NBRC 109079</strain>
    </source>
</reference>
<dbReference type="PANTHER" id="PTHR12526:SF635">
    <property type="entry name" value="GLYCOSYL TRANSFERASE GROUP 1"/>
    <property type="match status" value="1"/>
</dbReference>
<sequence length="365" mass="38692">MHVCEVIKTLDIGGAETLLVARLRAAPPGKRYTVVCLQAATPVLIDRLRAAGVAVVDLTARPRALRLALLPGVVRRLRPDVVNCHSPLPAVVLRLGLPPGRRRPPLVSTVHLVTHRRSVLLADRATRRLDDHTVAVSEEIARCATARRRRGVSVRRHGVDLAAQRRHAAEAAVIRKELDVPDGACLVAHVANFHPVKDHATLVEAAARVTAADPRALFLLAGTGPLLPRISGRVAALGLDRVRLLGLVPDAARLVAAADLLVLSSCSEGLPVVVMEAFAAGVPVVATRVGGLPDLVTDGENGLLVPPGDPGALAGAVLRAMRPAVRDRLAAAARRSGEGLDIADTARWFDRLYDELAGARRARGR</sequence>
<evidence type="ECO:0000313" key="5">
    <source>
        <dbReference type="Proteomes" id="UP000655287"/>
    </source>
</evidence>
<dbReference type="Proteomes" id="UP000655287">
    <property type="component" value="Unassembled WGS sequence"/>
</dbReference>
<dbReference type="Gene3D" id="3.40.50.2000">
    <property type="entry name" value="Glycogen Phosphorylase B"/>
    <property type="match status" value="2"/>
</dbReference>
<comment type="caution">
    <text evidence="4">The sequence shown here is derived from an EMBL/GenBank/DDBJ whole genome shotgun (WGS) entry which is preliminary data.</text>
</comment>
<dbReference type="InterPro" id="IPR028098">
    <property type="entry name" value="Glyco_trans_4-like_N"/>
</dbReference>
<dbReference type="Pfam" id="PF13439">
    <property type="entry name" value="Glyco_transf_4"/>
    <property type="match status" value="1"/>
</dbReference>
<dbReference type="AlphaFoldDB" id="A0A919V0F2"/>